<gene>
    <name evidence="9" type="ORF">QE109_00965</name>
</gene>
<keyword evidence="5 7" id="KW-0472">Membrane</keyword>
<dbReference type="EMBL" id="JARYZI010000001">
    <property type="protein sequence ID" value="MDH8676692.1"/>
    <property type="molecule type" value="Genomic_DNA"/>
</dbReference>
<comment type="subcellular location">
    <subcellularLocation>
        <location evidence="1">Cell membrane</location>
        <topology evidence="1">Multi-pass membrane protein</topology>
    </subcellularLocation>
</comment>
<accession>A0ABT6N8F2</accession>
<feature type="domain" description="Threonine/serine exporter-like N-terminal" evidence="8">
    <location>
        <begin position="12"/>
        <end position="259"/>
    </location>
</feature>
<comment type="caution">
    <text evidence="9">The sequence shown here is derived from an EMBL/GenBank/DDBJ whole genome shotgun (WGS) entry which is preliminary data.</text>
</comment>
<proteinExistence type="inferred from homology"/>
<dbReference type="InterPro" id="IPR050539">
    <property type="entry name" value="ThrE_Dicarb/AminoAcid_Exp"/>
</dbReference>
<dbReference type="PANTHER" id="PTHR34390:SF2">
    <property type="entry name" value="SUCCINATE TRANSPORTER SUBUNIT YJJP-RELATED"/>
    <property type="match status" value="1"/>
</dbReference>
<dbReference type="RefSeq" id="WP_281092490.1">
    <property type="nucleotide sequence ID" value="NZ_JARYZI010000001.1"/>
</dbReference>
<dbReference type="Pfam" id="PF06738">
    <property type="entry name" value="ThrE"/>
    <property type="match status" value="1"/>
</dbReference>
<evidence type="ECO:0000313" key="10">
    <source>
        <dbReference type="Proteomes" id="UP001158045"/>
    </source>
</evidence>
<comment type="similarity">
    <text evidence="6">Belongs to the ThrE exporter (TC 2.A.79) family.</text>
</comment>
<reference evidence="9 10" key="1">
    <citation type="submission" date="2023-04" db="EMBL/GenBank/DDBJ databases">
        <title>Fusibacter bizertensis strain WBS, isolated from littoral bottom sediments of the Arctic seas - biochemical and genomic analysis.</title>
        <authorList>
            <person name="Brioukhanov A.L."/>
        </authorList>
    </citation>
    <scope>NUCLEOTIDE SEQUENCE [LARGE SCALE GENOMIC DNA]</scope>
    <source>
        <strain evidence="9 10">WBS</strain>
    </source>
</reference>
<evidence type="ECO:0000259" key="8">
    <source>
        <dbReference type="Pfam" id="PF06738"/>
    </source>
</evidence>
<keyword evidence="2" id="KW-1003">Cell membrane</keyword>
<dbReference type="InterPro" id="IPR010619">
    <property type="entry name" value="ThrE-like_N"/>
</dbReference>
<feature type="transmembrane region" description="Helical" evidence="7">
    <location>
        <begin position="177"/>
        <end position="197"/>
    </location>
</feature>
<evidence type="ECO:0000256" key="3">
    <source>
        <dbReference type="ARBA" id="ARBA00022692"/>
    </source>
</evidence>
<feature type="transmembrane region" description="Helical" evidence="7">
    <location>
        <begin position="203"/>
        <end position="221"/>
    </location>
</feature>
<sequence>MELQIEIKRVIRIATRTGRIMLQNGAETYRVEDTVKRMVESRVISSKKFETVNVFVIPTGIILSADYENETTTVLERVYPEGIDLECIDRANEFSRKFTNGIMSLEQAESALEELSNPPKFSKVIRILASGMGGGFFIFLFGGTLTEFFLAYIASAATILCMDGLASKHLNFFIKNIIGGFAASLLGVILVQFTRWIGFEANLNIVIIGPLMTLVPGVSLTNGIRDLISGELLAGSAKIMEALFIAIALAFGVGMVLQFSLKLI</sequence>
<evidence type="ECO:0000256" key="5">
    <source>
        <dbReference type="ARBA" id="ARBA00023136"/>
    </source>
</evidence>
<keyword evidence="10" id="KW-1185">Reference proteome</keyword>
<evidence type="ECO:0000256" key="4">
    <source>
        <dbReference type="ARBA" id="ARBA00022989"/>
    </source>
</evidence>
<name>A0ABT6N8F2_9FIRM</name>
<keyword evidence="3 7" id="KW-0812">Transmembrane</keyword>
<evidence type="ECO:0000256" key="2">
    <source>
        <dbReference type="ARBA" id="ARBA00022475"/>
    </source>
</evidence>
<dbReference type="Proteomes" id="UP001158045">
    <property type="component" value="Unassembled WGS sequence"/>
</dbReference>
<evidence type="ECO:0000256" key="1">
    <source>
        <dbReference type="ARBA" id="ARBA00004651"/>
    </source>
</evidence>
<evidence type="ECO:0000256" key="6">
    <source>
        <dbReference type="ARBA" id="ARBA00034125"/>
    </source>
</evidence>
<feature type="transmembrane region" description="Helical" evidence="7">
    <location>
        <begin position="242"/>
        <end position="261"/>
    </location>
</feature>
<keyword evidence="4 7" id="KW-1133">Transmembrane helix</keyword>
<dbReference type="PANTHER" id="PTHR34390">
    <property type="entry name" value="UPF0442 PROTEIN YJJB-RELATED"/>
    <property type="match status" value="1"/>
</dbReference>
<organism evidence="9 10">
    <name type="scientific">Fusibacter bizertensis</name>
    <dbReference type="NCBI Taxonomy" id="1488331"/>
    <lineage>
        <taxon>Bacteria</taxon>
        <taxon>Bacillati</taxon>
        <taxon>Bacillota</taxon>
        <taxon>Clostridia</taxon>
        <taxon>Eubacteriales</taxon>
        <taxon>Eubacteriales Family XII. Incertae Sedis</taxon>
        <taxon>Fusibacter</taxon>
    </lineage>
</organism>
<evidence type="ECO:0000313" key="9">
    <source>
        <dbReference type="EMBL" id="MDH8676692.1"/>
    </source>
</evidence>
<protein>
    <submittedName>
        <fullName evidence="9">Threonine/serine exporter family protein</fullName>
    </submittedName>
</protein>
<evidence type="ECO:0000256" key="7">
    <source>
        <dbReference type="SAM" id="Phobius"/>
    </source>
</evidence>